<proteinExistence type="predicted"/>
<name>A0AAD4GL34_BOLED</name>
<reference evidence="2" key="2">
    <citation type="journal article" date="2020" name="Nat. Commun.">
        <title>Large-scale genome sequencing of mycorrhizal fungi provides insights into the early evolution of symbiotic traits.</title>
        <authorList>
            <person name="Miyauchi S."/>
            <person name="Kiss E."/>
            <person name="Kuo A."/>
            <person name="Drula E."/>
            <person name="Kohler A."/>
            <person name="Sanchez-Garcia M."/>
            <person name="Morin E."/>
            <person name="Andreopoulos B."/>
            <person name="Barry K.W."/>
            <person name="Bonito G."/>
            <person name="Buee M."/>
            <person name="Carver A."/>
            <person name="Chen C."/>
            <person name="Cichocki N."/>
            <person name="Clum A."/>
            <person name="Culley D."/>
            <person name="Crous P.W."/>
            <person name="Fauchery L."/>
            <person name="Girlanda M."/>
            <person name="Hayes R.D."/>
            <person name="Keri Z."/>
            <person name="LaButti K."/>
            <person name="Lipzen A."/>
            <person name="Lombard V."/>
            <person name="Magnuson J."/>
            <person name="Maillard F."/>
            <person name="Murat C."/>
            <person name="Nolan M."/>
            <person name="Ohm R.A."/>
            <person name="Pangilinan J."/>
            <person name="Pereira M.F."/>
            <person name="Perotto S."/>
            <person name="Peter M."/>
            <person name="Pfister S."/>
            <person name="Riley R."/>
            <person name="Sitrit Y."/>
            <person name="Stielow J.B."/>
            <person name="Szollosi G."/>
            <person name="Zifcakova L."/>
            <person name="Stursova M."/>
            <person name="Spatafora J.W."/>
            <person name="Tedersoo L."/>
            <person name="Vaario L.M."/>
            <person name="Yamada A."/>
            <person name="Yan M."/>
            <person name="Wang P."/>
            <person name="Xu J."/>
            <person name="Bruns T."/>
            <person name="Baldrian P."/>
            <person name="Vilgalys R."/>
            <person name="Dunand C."/>
            <person name="Henrissat B."/>
            <person name="Grigoriev I.V."/>
            <person name="Hibbett D."/>
            <person name="Nagy L.G."/>
            <person name="Martin F.M."/>
        </authorList>
    </citation>
    <scope>NUCLEOTIDE SEQUENCE</scope>
    <source>
        <strain evidence="2">BED1</strain>
    </source>
</reference>
<dbReference type="Gene3D" id="1.10.240.10">
    <property type="entry name" value="Tyrosyl-Transfer RNA Synthetase"/>
    <property type="match status" value="1"/>
</dbReference>
<protein>
    <submittedName>
        <fullName evidence="2">Uncharacterized protein</fullName>
    </submittedName>
</protein>
<comment type="caution">
    <text evidence="2">The sequence shown here is derived from an EMBL/GenBank/DDBJ whole genome shotgun (WGS) entry which is preliminary data.</text>
</comment>
<gene>
    <name evidence="2" type="ORF">L210DRAFT_3638562</name>
</gene>
<accession>A0AAD4GL34</accession>
<organism evidence="2 3">
    <name type="scientific">Boletus edulis BED1</name>
    <dbReference type="NCBI Taxonomy" id="1328754"/>
    <lineage>
        <taxon>Eukaryota</taxon>
        <taxon>Fungi</taxon>
        <taxon>Dikarya</taxon>
        <taxon>Basidiomycota</taxon>
        <taxon>Agaricomycotina</taxon>
        <taxon>Agaricomycetes</taxon>
        <taxon>Agaricomycetidae</taxon>
        <taxon>Boletales</taxon>
        <taxon>Boletineae</taxon>
        <taxon>Boletaceae</taxon>
        <taxon>Boletoideae</taxon>
        <taxon>Boletus</taxon>
    </lineage>
</organism>
<keyword evidence="3" id="KW-1185">Reference proteome</keyword>
<evidence type="ECO:0000313" key="2">
    <source>
        <dbReference type="EMBL" id="KAF8451990.1"/>
    </source>
</evidence>
<dbReference type="AlphaFoldDB" id="A0AAD4GL34"/>
<sequence length="109" mass="12088">MKESVKPQKPFVTDDAPEGTYQELEDDFAAKEIHLGDLKANIREAIISLLEPIRAAFLANEDSEWQHVEQLAYPDPNAKKKKEKVYHPPPPGKGKNAKSAPVPVDGADQ</sequence>
<reference evidence="2" key="1">
    <citation type="submission" date="2019-10" db="EMBL/GenBank/DDBJ databases">
        <authorList>
            <consortium name="DOE Joint Genome Institute"/>
            <person name="Kuo A."/>
            <person name="Miyauchi S."/>
            <person name="Kiss E."/>
            <person name="Drula E."/>
            <person name="Kohler A."/>
            <person name="Sanchez-Garcia M."/>
            <person name="Andreopoulos B."/>
            <person name="Barry K.W."/>
            <person name="Bonito G."/>
            <person name="Buee M."/>
            <person name="Carver A."/>
            <person name="Chen C."/>
            <person name="Cichocki N."/>
            <person name="Clum A."/>
            <person name="Culley D."/>
            <person name="Crous P.W."/>
            <person name="Fauchery L."/>
            <person name="Girlanda M."/>
            <person name="Hayes R."/>
            <person name="Keri Z."/>
            <person name="LaButti K."/>
            <person name="Lipzen A."/>
            <person name="Lombard V."/>
            <person name="Magnuson J."/>
            <person name="Maillard F."/>
            <person name="Morin E."/>
            <person name="Murat C."/>
            <person name="Nolan M."/>
            <person name="Ohm R."/>
            <person name="Pangilinan J."/>
            <person name="Pereira M."/>
            <person name="Perotto S."/>
            <person name="Peter M."/>
            <person name="Riley R."/>
            <person name="Sitrit Y."/>
            <person name="Stielow B."/>
            <person name="Szollosi G."/>
            <person name="Zifcakova L."/>
            <person name="Stursova M."/>
            <person name="Spatafora J.W."/>
            <person name="Tedersoo L."/>
            <person name="Vaario L.-M."/>
            <person name="Yamada A."/>
            <person name="Yan M."/>
            <person name="Wang P."/>
            <person name="Xu J."/>
            <person name="Bruns T."/>
            <person name="Baldrian P."/>
            <person name="Vilgalys R."/>
            <person name="Henrissat B."/>
            <person name="Grigoriev I.V."/>
            <person name="Hibbett D."/>
            <person name="Nagy L.G."/>
            <person name="Martin F.M."/>
        </authorList>
    </citation>
    <scope>NUCLEOTIDE SEQUENCE</scope>
    <source>
        <strain evidence="2">BED1</strain>
    </source>
</reference>
<dbReference type="SUPFAM" id="SSF52374">
    <property type="entry name" value="Nucleotidylyl transferase"/>
    <property type="match status" value="1"/>
</dbReference>
<evidence type="ECO:0000256" key="1">
    <source>
        <dbReference type="SAM" id="MobiDB-lite"/>
    </source>
</evidence>
<dbReference type="Proteomes" id="UP001194468">
    <property type="component" value="Unassembled WGS sequence"/>
</dbReference>
<dbReference type="EMBL" id="WHUW01000001">
    <property type="protein sequence ID" value="KAF8451990.1"/>
    <property type="molecule type" value="Genomic_DNA"/>
</dbReference>
<feature type="region of interest" description="Disordered" evidence="1">
    <location>
        <begin position="73"/>
        <end position="109"/>
    </location>
</feature>
<evidence type="ECO:0000313" key="3">
    <source>
        <dbReference type="Proteomes" id="UP001194468"/>
    </source>
</evidence>